<keyword evidence="1" id="KW-0812">Transmembrane</keyword>
<gene>
    <name evidence="2" type="ORF">ACFMB1_16935</name>
</gene>
<organism evidence="2 3">
    <name type="scientific">Hyphococcus aureus</name>
    <dbReference type="NCBI Taxonomy" id="2666033"/>
    <lineage>
        <taxon>Bacteria</taxon>
        <taxon>Pseudomonadati</taxon>
        <taxon>Pseudomonadota</taxon>
        <taxon>Alphaproteobacteria</taxon>
        <taxon>Parvularculales</taxon>
        <taxon>Parvularculaceae</taxon>
        <taxon>Hyphococcus</taxon>
    </lineage>
</organism>
<dbReference type="EMBL" id="JBHPON010000003">
    <property type="protein sequence ID" value="MFC6037245.1"/>
    <property type="molecule type" value="Genomic_DNA"/>
</dbReference>
<keyword evidence="1" id="KW-0472">Membrane</keyword>
<name>A0ABW1L0T7_9PROT</name>
<proteinExistence type="predicted"/>
<reference evidence="2 3" key="1">
    <citation type="submission" date="2024-09" db="EMBL/GenBank/DDBJ databases">
        <authorList>
            <person name="Zhang Z.-H."/>
        </authorList>
    </citation>
    <scope>NUCLEOTIDE SEQUENCE [LARGE SCALE GENOMIC DNA]</scope>
    <source>
        <strain evidence="2 3">HHTR114</strain>
    </source>
</reference>
<dbReference type="Proteomes" id="UP001596116">
    <property type="component" value="Unassembled WGS sequence"/>
</dbReference>
<evidence type="ECO:0000313" key="3">
    <source>
        <dbReference type="Proteomes" id="UP001596116"/>
    </source>
</evidence>
<evidence type="ECO:0000256" key="1">
    <source>
        <dbReference type="SAM" id="Phobius"/>
    </source>
</evidence>
<keyword evidence="3" id="KW-1185">Reference proteome</keyword>
<sequence length="75" mass="8154">MSLDAEKRYQDIAFFNIEKKSAAPEKKSNVMTIIAVSVLVTVVLLAIGYCAGLKAGYFAAPCCFGPLELQFDFEG</sequence>
<dbReference type="RefSeq" id="WP_379881386.1">
    <property type="nucleotide sequence ID" value="NZ_JBHPON010000003.1"/>
</dbReference>
<evidence type="ECO:0000313" key="2">
    <source>
        <dbReference type="EMBL" id="MFC6037245.1"/>
    </source>
</evidence>
<keyword evidence="1" id="KW-1133">Transmembrane helix</keyword>
<accession>A0ABW1L0T7</accession>
<feature type="transmembrane region" description="Helical" evidence="1">
    <location>
        <begin position="30"/>
        <end position="51"/>
    </location>
</feature>
<protein>
    <submittedName>
        <fullName evidence="2">Uncharacterized protein</fullName>
    </submittedName>
</protein>
<comment type="caution">
    <text evidence="2">The sequence shown here is derived from an EMBL/GenBank/DDBJ whole genome shotgun (WGS) entry which is preliminary data.</text>
</comment>